<feature type="region of interest" description="Disordered" evidence="1">
    <location>
        <begin position="51"/>
        <end position="79"/>
    </location>
</feature>
<feature type="non-terminal residue" evidence="2">
    <location>
        <position position="79"/>
    </location>
</feature>
<proteinExistence type="predicted"/>
<protein>
    <submittedName>
        <fullName evidence="2">Origin recognition complex, subunit 1</fullName>
    </submittedName>
</protein>
<evidence type="ECO:0000313" key="2">
    <source>
        <dbReference type="EMBL" id="KAK5157660.1"/>
    </source>
</evidence>
<accession>A0ABR0LHI2</accession>
<gene>
    <name evidence="2" type="primary">ORC1_3</name>
    <name evidence="2" type="ORF">LTR16_012469</name>
</gene>
<evidence type="ECO:0000313" key="3">
    <source>
        <dbReference type="Proteomes" id="UP001357485"/>
    </source>
</evidence>
<keyword evidence="3" id="KW-1185">Reference proteome</keyword>
<reference evidence="2 3" key="1">
    <citation type="submission" date="2023-08" db="EMBL/GenBank/DDBJ databases">
        <title>Black Yeasts Isolated from many extreme environments.</title>
        <authorList>
            <person name="Coleine C."/>
            <person name="Stajich J.E."/>
            <person name="Selbmann L."/>
        </authorList>
    </citation>
    <scope>NUCLEOTIDE SEQUENCE [LARGE SCALE GENOMIC DNA]</scope>
    <source>
        <strain evidence="2 3">CCFEE 536</strain>
    </source>
</reference>
<evidence type="ECO:0000256" key="1">
    <source>
        <dbReference type="SAM" id="MobiDB-lite"/>
    </source>
</evidence>
<comment type="caution">
    <text evidence="2">The sequence shown here is derived from an EMBL/GenBank/DDBJ whole genome shotgun (WGS) entry which is preliminary data.</text>
</comment>
<organism evidence="2 3">
    <name type="scientific">Cryomyces antarcticus</name>
    <dbReference type="NCBI Taxonomy" id="329879"/>
    <lineage>
        <taxon>Eukaryota</taxon>
        <taxon>Fungi</taxon>
        <taxon>Dikarya</taxon>
        <taxon>Ascomycota</taxon>
        <taxon>Pezizomycotina</taxon>
        <taxon>Dothideomycetes</taxon>
        <taxon>Dothideomycetes incertae sedis</taxon>
        <taxon>Cryomyces</taxon>
    </lineage>
</organism>
<dbReference type="Proteomes" id="UP001357485">
    <property type="component" value="Unassembled WGS sequence"/>
</dbReference>
<dbReference type="EMBL" id="JAVRRA010020926">
    <property type="protein sequence ID" value="KAK5157660.1"/>
    <property type="molecule type" value="Genomic_DNA"/>
</dbReference>
<sequence length="79" mass="8982">MSLKRKRTTAETARRYLSGGGVLREDSDDELGLDDLPWEWMYDEQKAIHEVQGKQEKSKRRNQPAAGPCIVGARMGSFE</sequence>
<name>A0ABR0LHI2_9PEZI</name>